<comment type="caution">
    <text evidence="9">The sequence shown here is derived from an EMBL/GenBank/DDBJ whole genome shotgun (WGS) entry which is preliminary data.</text>
</comment>
<evidence type="ECO:0000256" key="6">
    <source>
        <dbReference type="ARBA" id="ARBA00023295"/>
    </source>
</evidence>
<dbReference type="EMBL" id="LWHJ01000022">
    <property type="protein sequence ID" value="OAQ40293.1"/>
    <property type="molecule type" value="Genomic_DNA"/>
</dbReference>
<dbReference type="GO" id="GO:0008422">
    <property type="term" value="F:beta-glucosidase activity"/>
    <property type="evidence" value="ECO:0007669"/>
    <property type="project" value="UniProtKB-EC"/>
</dbReference>
<evidence type="ECO:0000256" key="2">
    <source>
        <dbReference type="ARBA" id="ARBA00005336"/>
    </source>
</evidence>
<keyword evidence="6" id="KW-0326">Glycosidase</keyword>
<comment type="similarity">
    <text evidence="2">Belongs to the glycosyl hydrolase 3 family.</text>
</comment>
<dbReference type="SUPFAM" id="SSF52279">
    <property type="entry name" value="Beta-D-glucan exohydrolase, C-terminal domain"/>
    <property type="match status" value="1"/>
</dbReference>
<evidence type="ECO:0000256" key="7">
    <source>
        <dbReference type="SAM" id="SignalP"/>
    </source>
</evidence>
<dbReference type="InterPro" id="IPR013783">
    <property type="entry name" value="Ig-like_fold"/>
</dbReference>
<comment type="catalytic activity">
    <reaction evidence="1">
        <text>Hydrolysis of terminal, non-reducing beta-D-glucosyl residues with release of beta-D-glucose.</text>
        <dbReference type="EC" id="3.2.1.21"/>
    </reaction>
</comment>
<dbReference type="PANTHER" id="PTHR30620">
    <property type="entry name" value="PERIPLASMIC BETA-GLUCOSIDASE-RELATED"/>
    <property type="match status" value="1"/>
</dbReference>
<feature type="domain" description="Fibronectin type III-like" evidence="8">
    <location>
        <begin position="665"/>
        <end position="734"/>
    </location>
</feature>
<dbReference type="Pfam" id="PF14310">
    <property type="entry name" value="Fn3-like"/>
    <property type="match status" value="1"/>
</dbReference>
<evidence type="ECO:0000256" key="4">
    <source>
        <dbReference type="ARBA" id="ARBA00022729"/>
    </source>
</evidence>
<dbReference type="STRING" id="1826909.A5893_04895"/>
<dbReference type="Pfam" id="PF00933">
    <property type="entry name" value="Glyco_hydro_3"/>
    <property type="match status" value="1"/>
</dbReference>
<dbReference type="InterPro" id="IPR001764">
    <property type="entry name" value="Glyco_hydro_3_N"/>
</dbReference>
<evidence type="ECO:0000313" key="9">
    <source>
        <dbReference type="EMBL" id="OAQ40293.1"/>
    </source>
</evidence>
<dbReference type="RefSeq" id="WP_068821534.1">
    <property type="nucleotide sequence ID" value="NZ_LWHJ01000022.1"/>
</dbReference>
<dbReference type="PANTHER" id="PTHR30620:SF16">
    <property type="entry name" value="LYSOSOMAL BETA GLUCOSIDASE"/>
    <property type="match status" value="1"/>
</dbReference>
<proteinExistence type="inferred from homology"/>
<protein>
    <recommendedName>
        <fullName evidence="3">beta-glucosidase</fullName>
        <ecNumber evidence="3">3.2.1.21</ecNumber>
    </recommendedName>
</protein>
<keyword evidence="4 7" id="KW-0732">Signal</keyword>
<sequence>MQIIKLAKDFKILTFSLLLITISAKAQKTTIEFKVDSVLNLMTLQEKVGQLNQLNAGDVTGPSDEKNRNILEEIRSGKLGSLLNVRGAKITNELQQEAMKSRLKIPLIFGQDVIHGYRVIFPIPLAEAASWDLDEIKLSARVSAREASSSGINWTFAPMVDIARDPRWGRVMEGAGEDPYLGSAIARARVQGFQGTGLGDLNAVMACAKHFAAYGAAIAGRDYNAVDMSKRQLWEVYLPPFKAALDAGAATFMNSFNSLNGTPATGNSYLQRDILKGAWGFKGFVVSDWDSIKEMVAHGYAKDLKEAAQMAIAAGNDMDMESKAYDNNLANLVKEGKVNIDQVNEAVKRILTKKFELGLFDNPYRFSDEKREKLELNSSANKASSREVAKKSIVLLKNETGILPLSKSTKTIALIGPLVKANQDMRGFWALSWGKDDIPVSLYEGVKNKLGNSTNILYSKGCNTNDSIKRDFTEAIATAMKADVVVMAIGETFDMSGEAKSKADIHIPGMQEELVKAIVKTGKPLVVLVMGGRPLVFNYTATNVKSILFTWFLGSQAGDAMADVLFGDYNPAGKLPITFPKSLGQIPIYYAQTNTGRPFEEGKSPNYRSVYLDISNSPQYAFGHGLSYTTFKYSNLKLDKAEIALNDTIKVSVEITNSGKYSGEEVVQLYIKDKVAQPVRPILELKDFQKIKLKPGETKKLIFYIEKEKLSFYNDDLKWITQPGDFEVMIGSSSDDIRLKSDFVLKE</sequence>
<dbReference type="InterPro" id="IPR036962">
    <property type="entry name" value="Glyco_hydro_3_N_sf"/>
</dbReference>
<evidence type="ECO:0000259" key="8">
    <source>
        <dbReference type="SMART" id="SM01217"/>
    </source>
</evidence>
<name>A0A179DIM5_9SPHI</name>
<dbReference type="EC" id="3.2.1.21" evidence="3"/>
<dbReference type="SUPFAM" id="SSF51445">
    <property type="entry name" value="(Trans)glycosidases"/>
    <property type="match status" value="1"/>
</dbReference>
<evidence type="ECO:0000256" key="3">
    <source>
        <dbReference type="ARBA" id="ARBA00012744"/>
    </source>
</evidence>
<dbReference type="SMART" id="SM01217">
    <property type="entry name" value="Fn3_like"/>
    <property type="match status" value="1"/>
</dbReference>
<dbReference type="NCBIfam" id="NF011678">
    <property type="entry name" value="PRK15098.1"/>
    <property type="match status" value="1"/>
</dbReference>
<dbReference type="InterPro" id="IPR026891">
    <property type="entry name" value="Fn3-like"/>
</dbReference>
<dbReference type="AlphaFoldDB" id="A0A179DIM5"/>
<dbReference type="InterPro" id="IPR017853">
    <property type="entry name" value="GH"/>
</dbReference>
<dbReference type="Pfam" id="PF01915">
    <property type="entry name" value="Glyco_hydro_3_C"/>
    <property type="match status" value="1"/>
</dbReference>
<evidence type="ECO:0000256" key="1">
    <source>
        <dbReference type="ARBA" id="ARBA00000448"/>
    </source>
</evidence>
<keyword evidence="10" id="KW-1185">Reference proteome</keyword>
<dbReference type="OrthoDB" id="9758670at2"/>
<feature type="signal peptide" evidence="7">
    <location>
        <begin position="1"/>
        <end position="26"/>
    </location>
</feature>
<dbReference type="InterPro" id="IPR002772">
    <property type="entry name" value="Glyco_hydro_3_C"/>
</dbReference>
<gene>
    <name evidence="9" type="ORF">A5893_04895</name>
</gene>
<dbReference type="Gene3D" id="2.60.40.10">
    <property type="entry name" value="Immunoglobulins"/>
    <property type="match status" value="1"/>
</dbReference>
<dbReference type="GO" id="GO:0009251">
    <property type="term" value="P:glucan catabolic process"/>
    <property type="evidence" value="ECO:0007669"/>
    <property type="project" value="TreeGrafter"/>
</dbReference>
<reference evidence="9 10" key="2">
    <citation type="submission" date="2016-06" db="EMBL/GenBank/DDBJ databases">
        <title>Pedobacter psychrophilus sp. nov., isolated from Antarctic fragmentary rock.</title>
        <authorList>
            <person name="Svec P."/>
        </authorList>
    </citation>
    <scope>NUCLEOTIDE SEQUENCE [LARGE SCALE GENOMIC DNA]</scope>
    <source>
        <strain evidence="9 10">CCM 8644</strain>
    </source>
</reference>
<keyword evidence="5 9" id="KW-0378">Hydrolase</keyword>
<feature type="chain" id="PRO_5008100653" description="beta-glucosidase" evidence="7">
    <location>
        <begin position="27"/>
        <end position="747"/>
    </location>
</feature>
<accession>A0A179DIM5</accession>
<evidence type="ECO:0000256" key="5">
    <source>
        <dbReference type="ARBA" id="ARBA00022801"/>
    </source>
</evidence>
<dbReference type="Proteomes" id="UP000078459">
    <property type="component" value="Unassembled WGS sequence"/>
</dbReference>
<dbReference type="FunFam" id="3.20.20.300:FF:000005">
    <property type="entry name" value="Periplasmic beta-glucosidase"/>
    <property type="match status" value="1"/>
</dbReference>
<dbReference type="InterPro" id="IPR036881">
    <property type="entry name" value="Glyco_hydro_3_C_sf"/>
</dbReference>
<dbReference type="Gene3D" id="3.20.20.300">
    <property type="entry name" value="Glycoside hydrolase, family 3, N-terminal domain"/>
    <property type="match status" value="1"/>
</dbReference>
<evidence type="ECO:0000313" key="10">
    <source>
        <dbReference type="Proteomes" id="UP000078459"/>
    </source>
</evidence>
<dbReference type="PRINTS" id="PR00133">
    <property type="entry name" value="GLHYDRLASE3"/>
</dbReference>
<dbReference type="InterPro" id="IPR051915">
    <property type="entry name" value="Cellulose_Degrad_GH3"/>
</dbReference>
<reference evidence="9 10" key="1">
    <citation type="submission" date="2016-04" db="EMBL/GenBank/DDBJ databases">
        <authorList>
            <person name="Evans L.H."/>
            <person name="Alamgir A."/>
            <person name="Owens N."/>
            <person name="Weber N.D."/>
            <person name="Virtaneva K."/>
            <person name="Barbian K."/>
            <person name="Babar A."/>
            <person name="Rosenke K."/>
        </authorList>
    </citation>
    <scope>NUCLEOTIDE SEQUENCE [LARGE SCALE GENOMIC DNA]</scope>
    <source>
        <strain evidence="9 10">CCM 8644</strain>
    </source>
</reference>
<dbReference type="FunFam" id="2.60.40.10:FF:000495">
    <property type="entry name" value="Periplasmic beta-glucosidase"/>
    <property type="match status" value="1"/>
</dbReference>
<dbReference type="Gene3D" id="3.40.50.1700">
    <property type="entry name" value="Glycoside hydrolase family 3 C-terminal domain"/>
    <property type="match status" value="1"/>
</dbReference>
<organism evidence="9 10">
    <name type="scientific">Pedobacter psychrophilus</name>
    <dbReference type="NCBI Taxonomy" id="1826909"/>
    <lineage>
        <taxon>Bacteria</taxon>
        <taxon>Pseudomonadati</taxon>
        <taxon>Bacteroidota</taxon>
        <taxon>Sphingobacteriia</taxon>
        <taxon>Sphingobacteriales</taxon>
        <taxon>Sphingobacteriaceae</taxon>
        <taxon>Pedobacter</taxon>
    </lineage>
</organism>